<dbReference type="InterPro" id="IPR001279">
    <property type="entry name" value="Metallo-B-lactamas"/>
</dbReference>
<dbReference type="SUPFAM" id="SSF56281">
    <property type="entry name" value="Metallo-hydrolase/oxidoreductase"/>
    <property type="match status" value="1"/>
</dbReference>
<evidence type="ECO:0000256" key="1">
    <source>
        <dbReference type="ARBA" id="ARBA00022801"/>
    </source>
</evidence>
<keyword evidence="1 2" id="KW-0378">Hydrolase</keyword>
<dbReference type="OrthoDB" id="9789133at2"/>
<dbReference type="InterPro" id="IPR050114">
    <property type="entry name" value="UPF0173_UPF0282_UlaG_hydrolase"/>
</dbReference>
<dbReference type="SMART" id="SM00849">
    <property type="entry name" value="Lactamase_B"/>
    <property type="match status" value="1"/>
</dbReference>
<protein>
    <recommendedName>
        <fullName evidence="2">UPF0173 metal-dependent hydrolase E4L95_16910</fullName>
    </recommendedName>
</protein>
<gene>
    <name evidence="4" type="ORF">E4L95_16910</name>
</gene>
<organism evidence="4 5">
    <name type="scientific">Paracoccus liaowanqingii</name>
    <dbReference type="NCBI Taxonomy" id="2560053"/>
    <lineage>
        <taxon>Bacteria</taxon>
        <taxon>Pseudomonadati</taxon>
        <taxon>Pseudomonadota</taxon>
        <taxon>Alphaproteobacteria</taxon>
        <taxon>Rhodobacterales</taxon>
        <taxon>Paracoccaceae</taxon>
        <taxon>Paracoccus</taxon>
    </lineage>
</organism>
<evidence type="ECO:0000313" key="4">
    <source>
        <dbReference type="EMBL" id="TGN51279.1"/>
    </source>
</evidence>
<evidence type="ECO:0000259" key="3">
    <source>
        <dbReference type="SMART" id="SM00849"/>
    </source>
</evidence>
<proteinExistence type="inferred from homology"/>
<dbReference type="RefSeq" id="WP_135818603.1">
    <property type="nucleotide sequence ID" value="NZ_SRPG01000208.1"/>
</dbReference>
<dbReference type="Pfam" id="PF12706">
    <property type="entry name" value="Lactamase_B_2"/>
    <property type="match status" value="1"/>
</dbReference>
<name>A0A4Z1CA54_9RHOB</name>
<comment type="similarity">
    <text evidence="2">Belongs to the UPF0173 family.</text>
</comment>
<dbReference type="InterPro" id="IPR036866">
    <property type="entry name" value="RibonucZ/Hydroxyglut_hydro"/>
</dbReference>
<dbReference type="NCBIfam" id="NF001911">
    <property type="entry name" value="PRK00685.1"/>
    <property type="match status" value="1"/>
</dbReference>
<dbReference type="HAMAP" id="MF_00457">
    <property type="entry name" value="UPF0173"/>
    <property type="match status" value="1"/>
</dbReference>
<dbReference type="Proteomes" id="UP000297972">
    <property type="component" value="Unassembled WGS sequence"/>
</dbReference>
<dbReference type="EMBL" id="SRPG01000208">
    <property type="protein sequence ID" value="TGN51279.1"/>
    <property type="molecule type" value="Genomic_DNA"/>
</dbReference>
<accession>A0A4Z1CA54</accession>
<dbReference type="AlphaFoldDB" id="A0A4Z1CA54"/>
<keyword evidence="5" id="KW-1185">Reference proteome</keyword>
<sequence>MKLTWLGHSGFRLEIEGAVILIDPWMTGNPVFPETARAEAIAGATHILLTHGHGDHSGDTLALARELKIPVVGIYDLISHWEASEKIEGIGFNKGGTVDLGGAKVTMVNASHSSSISGPDGPVYAGHESGYMIAGEGHVIYVSGDTDIMADMDWMGDLHRPDIGILCAGGHFTMDMARAAYAAKRYFAFTTVIPCHYRTFPALEQSAQVLIDALPGVRVIEPQVMEAIAL</sequence>
<evidence type="ECO:0000313" key="5">
    <source>
        <dbReference type="Proteomes" id="UP000297972"/>
    </source>
</evidence>
<feature type="domain" description="Metallo-beta-lactamase" evidence="3">
    <location>
        <begin position="7"/>
        <end position="196"/>
    </location>
</feature>
<comment type="caution">
    <text evidence="4">The sequence shown here is derived from an EMBL/GenBank/DDBJ whole genome shotgun (WGS) entry which is preliminary data.</text>
</comment>
<dbReference type="InterPro" id="IPR022877">
    <property type="entry name" value="UPF0173"/>
</dbReference>
<evidence type="ECO:0000256" key="2">
    <source>
        <dbReference type="HAMAP-Rule" id="MF_00457"/>
    </source>
</evidence>
<dbReference type="GO" id="GO:0016787">
    <property type="term" value="F:hydrolase activity"/>
    <property type="evidence" value="ECO:0007669"/>
    <property type="project" value="UniProtKB-UniRule"/>
</dbReference>
<reference evidence="4 5" key="1">
    <citation type="submission" date="2019-03" db="EMBL/GenBank/DDBJ databases">
        <authorList>
            <person name="Li J."/>
        </authorList>
    </citation>
    <scope>NUCLEOTIDE SEQUENCE [LARGE SCALE GENOMIC DNA]</scope>
    <source>
        <strain evidence="4 5">3058</strain>
    </source>
</reference>
<dbReference type="PANTHER" id="PTHR43546">
    <property type="entry name" value="UPF0173 METAL-DEPENDENT HYDROLASE MJ1163-RELATED"/>
    <property type="match status" value="1"/>
</dbReference>
<dbReference type="PANTHER" id="PTHR43546:SF3">
    <property type="entry name" value="UPF0173 METAL-DEPENDENT HYDROLASE MJ1163"/>
    <property type="match status" value="1"/>
</dbReference>
<dbReference type="Gene3D" id="3.60.15.10">
    <property type="entry name" value="Ribonuclease Z/Hydroxyacylglutathione hydrolase-like"/>
    <property type="match status" value="1"/>
</dbReference>